<dbReference type="Gene3D" id="1.10.3290.10">
    <property type="entry name" value="Fido-like domain"/>
    <property type="match status" value="1"/>
</dbReference>
<feature type="region of interest" description="Disordered" evidence="8">
    <location>
        <begin position="221"/>
        <end position="241"/>
    </location>
</feature>
<sequence length="241" mass="27134">MITDDGWQDHRDPAKLKTLRNKFTLTDQRTVEAVEAQMSALRIAEIANEPLSGNFDFGHYCGLHNRLLGDTFDWAGTPPAADGALTAPERDVVKVLGEDLSSPSIDYRRLVGRSVRDSAEYVFGYLQAEGCLLGLTDQRFTSRLAAYWCALSSLPIFPRGNTRVEVVFFHQLTRYSGRRLDARELFTRVAEFRQARSAESTRARYALFSALMEVVVDHNDHNEPTRPVFRPPPQTSDVATP</sequence>
<evidence type="ECO:0000256" key="8">
    <source>
        <dbReference type="SAM" id="MobiDB-lite"/>
    </source>
</evidence>
<protein>
    <recommendedName>
        <fullName evidence="5">protein adenylyltransferase</fullName>
        <ecNumber evidence="5">2.7.7.108</ecNumber>
    </recommendedName>
</protein>
<keyword evidence="3" id="KW-0547">Nucleotide-binding</keyword>
<evidence type="ECO:0000256" key="2">
    <source>
        <dbReference type="ARBA" id="ARBA00022695"/>
    </source>
</evidence>
<dbReference type="PANTHER" id="PTHR39560">
    <property type="entry name" value="PROTEIN ADENYLYLTRANSFERASE FIC-RELATED"/>
    <property type="match status" value="1"/>
</dbReference>
<reference evidence="10" key="1">
    <citation type="submission" date="2016-06" db="EMBL/GenBank/DDBJ databases">
        <authorList>
            <person name="Sutton G."/>
            <person name="Brinkac L."/>
            <person name="Sanka R."/>
            <person name="Adams M."/>
            <person name="Lau E."/>
            <person name="Mehaffy C."/>
            <person name="Tameris M."/>
            <person name="Hatherill M."/>
            <person name="Hanekom W."/>
            <person name="Mahomed H."/>
            <person name="Mcshane H."/>
        </authorList>
    </citation>
    <scope>NUCLEOTIDE SEQUENCE [LARGE SCALE GENOMIC DNA]</scope>
    <source>
        <strain evidence="10">852002-10433_SCH5171157</strain>
    </source>
</reference>
<evidence type="ECO:0000256" key="4">
    <source>
        <dbReference type="ARBA" id="ARBA00022840"/>
    </source>
</evidence>
<evidence type="ECO:0000313" key="10">
    <source>
        <dbReference type="Proteomes" id="UP000094008"/>
    </source>
</evidence>
<dbReference type="EC" id="2.7.7.108" evidence="5"/>
<dbReference type="GO" id="GO:0051302">
    <property type="term" value="P:regulation of cell division"/>
    <property type="evidence" value="ECO:0007669"/>
    <property type="project" value="TreeGrafter"/>
</dbReference>
<name>A0A1A0V7R7_MYCPR</name>
<gene>
    <name evidence="9" type="ORF">A5779_12925</name>
</gene>
<dbReference type="RefSeq" id="WP_064888189.1">
    <property type="nucleotide sequence ID" value="NZ_LZSY01000205.1"/>
</dbReference>
<accession>A0A1A0V7R7</accession>
<dbReference type="EMBL" id="LZSY01000205">
    <property type="protein sequence ID" value="OBB79290.1"/>
    <property type="molecule type" value="Genomic_DNA"/>
</dbReference>
<evidence type="ECO:0000256" key="5">
    <source>
        <dbReference type="ARBA" id="ARBA00034531"/>
    </source>
</evidence>
<evidence type="ECO:0000256" key="1">
    <source>
        <dbReference type="ARBA" id="ARBA00022679"/>
    </source>
</evidence>
<dbReference type="GO" id="GO:0005524">
    <property type="term" value="F:ATP binding"/>
    <property type="evidence" value="ECO:0007669"/>
    <property type="project" value="UniProtKB-KW"/>
</dbReference>
<evidence type="ECO:0000313" key="9">
    <source>
        <dbReference type="EMBL" id="OBB79290.1"/>
    </source>
</evidence>
<comment type="catalytic activity">
    <reaction evidence="7">
        <text>L-tyrosyl-[protein] + ATP = O-(5'-adenylyl)-L-tyrosyl-[protein] + diphosphate</text>
        <dbReference type="Rhea" id="RHEA:54288"/>
        <dbReference type="Rhea" id="RHEA-COMP:10136"/>
        <dbReference type="Rhea" id="RHEA-COMP:13846"/>
        <dbReference type="ChEBI" id="CHEBI:30616"/>
        <dbReference type="ChEBI" id="CHEBI:33019"/>
        <dbReference type="ChEBI" id="CHEBI:46858"/>
        <dbReference type="ChEBI" id="CHEBI:83624"/>
        <dbReference type="EC" id="2.7.7.108"/>
    </reaction>
</comment>
<keyword evidence="1" id="KW-0808">Transferase</keyword>
<comment type="catalytic activity">
    <reaction evidence="6">
        <text>L-threonyl-[protein] + ATP = 3-O-(5'-adenylyl)-L-threonyl-[protein] + diphosphate</text>
        <dbReference type="Rhea" id="RHEA:54292"/>
        <dbReference type="Rhea" id="RHEA-COMP:11060"/>
        <dbReference type="Rhea" id="RHEA-COMP:13847"/>
        <dbReference type="ChEBI" id="CHEBI:30013"/>
        <dbReference type="ChEBI" id="CHEBI:30616"/>
        <dbReference type="ChEBI" id="CHEBI:33019"/>
        <dbReference type="ChEBI" id="CHEBI:138113"/>
        <dbReference type="EC" id="2.7.7.108"/>
    </reaction>
</comment>
<dbReference type="AlphaFoldDB" id="A0A1A0V7R7"/>
<dbReference type="PANTHER" id="PTHR39560:SF1">
    <property type="entry name" value="PROTEIN ADENYLYLTRANSFERASE FIC-RELATED"/>
    <property type="match status" value="1"/>
</dbReference>
<dbReference type="OrthoDB" id="9813719at2"/>
<organism evidence="9 10">
    <name type="scientific">Mycolicibacterium peregrinum</name>
    <name type="common">Mycobacterium peregrinum</name>
    <dbReference type="NCBI Taxonomy" id="43304"/>
    <lineage>
        <taxon>Bacteria</taxon>
        <taxon>Bacillati</taxon>
        <taxon>Actinomycetota</taxon>
        <taxon>Actinomycetes</taxon>
        <taxon>Mycobacteriales</taxon>
        <taxon>Mycobacteriaceae</taxon>
        <taxon>Mycolicibacterium</taxon>
    </lineage>
</organism>
<dbReference type="Proteomes" id="UP000094008">
    <property type="component" value="Unassembled WGS sequence"/>
</dbReference>
<dbReference type="SUPFAM" id="SSF140931">
    <property type="entry name" value="Fic-like"/>
    <property type="match status" value="1"/>
</dbReference>
<evidence type="ECO:0000256" key="7">
    <source>
        <dbReference type="ARBA" id="ARBA00048696"/>
    </source>
</evidence>
<evidence type="ECO:0000256" key="3">
    <source>
        <dbReference type="ARBA" id="ARBA00022741"/>
    </source>
</evidence>
<dbReference type="GO" id="GO:0070733">
    <property type="term" value="F:AMPylase activity"/>
    <property type="evidence" value="ECO:0007669"/>
    <property type="project" value="UniProtKB-EC"/>
</dbReference>
<comment type="caution">
    <text evidence="9">The sequence shown here is derived from an EMBL/GenBank/DDBJ whole genome shotgun (WGS) entry which is preliminary data.</text>
</comment>
<keyword evidence="4" id="KW-0067">ATP-binding</keyword>
<evidence type="ECO:0000256" key="6">
    <source>
        <dbReference type="ARBA" id="ARBA00047939"/>
    </source>
</evidence>
<proteinExistence type="predicted"/>
<keyword evidence="2" id="KW-0548">Nucleotidyltransferase</keyword>
<dbReference type="InterPro" id="IPR036597">
    <property type="entry name" value="Fido-like_dom_sf"/>
</dbReference>